<keyword evidence="7" id="KW-0812">Transmembrane</keyword>
<dbReference type="AlphaFoldDB" id="A0AAE4B3M5"/>
<dbReference type="InterPro" id="IPR036097">
    <property type="entry name" value="HisK_dim/P_sf"/>
</dbReference>
<keyword evidence="8" id="KW-0547">Nucleotide-binding</keyword>
<dbReference type="Gene3D" id="3.30.450.20">
    <property type="entry name" value="PAS domain"/>
    <property type="match status" value="3"/>
</dbReference>
<feature type="domain" description="PAS" evidence="16">
    <location>
        <begin position="412"/>
        <end position="470"/>
    </location>
</feature>
<evidence type="ECO:0000256" key="5">
    <source>
        <dbReference type="ARBA" id="ARBA00022553"/>
    </source>
</evidence>
<dbReference type="SMART" id="SM00091">
    <property type="entry name" value="PAS"/>
    <property type="match status" value="3"/>
</dbReference>
<keyword evidence="12" id="KW-0902">Two-component regulatory system</keyword>
<dbReference type="InterPro" id="IPR029016">
    <property type="entry name" value="GAF-like_dom_sf"/>
</dbReference>
<dbReference type="GO" id="GO:0005524">
    <property type="term" value="F:ATP binding"/>
    <property type="evidence" value="ECO:0007669"/>
    <property type="project" value="UniProtKB-KW"/>
</dbReference>
<dbReference type="Gene3D" id="3.30.565.10">
    <property type="entry name" value="Histidine kinase-like ATPase, C-terminal domain"/>
    <property type="match status" value="1"/>
</dbReference>
<evidence type="ECO:0000256" key="8">
    <source>
        <dbReference type="ARBA" id="ARBA00022741"/>
    </source>
</evidence>
<feature type="domain" description="PAS" evidence="16">
    <location>
        <begin position="288"/>
        <end position="354"/>
    </location>
</feature>
<dbReference type="PANTHER" id="PTHR42878:SF7">
    <property type="entry name" value="SENSOR HISTIDINE KINASE GLRK"/>
    <property type="match status" value="1"/>
</dbReference>
<evidence type="ECO:0000256" key="7">
    <source>
        <dbReference type="ARBA" id="ARBA00022692"/>
    </source>
</evidence>
<name>A0AAE4B3M5_9ACTN</name>
<evidence type="ECO:0000259" key="15">
    <source>
        <dbReference type="PROSITE" id="PS50109"/>
    </source>
</evidence>
<dbReference type="GO" id="GO:0030295">
    <property type="term" value="F:protein kinase activator activity"/>
    <property type="evidence" value="ECO:0007669"/>
    <property type="project" value="TreeGrafter"/>
</dbReference>
<dbReference type="SMART" id="SM00388">
    <property type="entry name" value="HisKA"/>
    <property type="match status" value="1"/>
</dbReference>
<comment type="catalytic activity">
    <reaction evidence="1">
        <text>ATP + protein L-histidine = ADP + protein N-phospho-L-histidine.</text>
        <dbReference type="EC" id="2.7.13.3"/>
    </reaction>
</comment>
<keyword evidence="9" id="KW-0418">Kinase</keyword>
<evidence type="ECO:0000256" key="11">
    <source>
        <dbReference type="ARBA" id="ARBA00022989"/>
    </source>
</evidence>
<dbReference type="Pfam" id="PF08448">
    <property type="entry name" value="PAS_4"/>
    <property type="match status" value="1"/>
</dbReference>
<accession>A0AAE4B3M5</accession>
<dbReference type="InterPro" id="IPR036890">
    <property type="entry name" value="HATPase_C_sf"/>
</dbReference>
<evidence type="ECO:0000256" key="10">
    <source>
        <dbReference type="ARBA" id="ARBA00022840"/>
    </source>
</evidence>
<evidence type="ECO:0000256" key="3">
    <source>
        <dbReference type="ARBA" id="ARBA00004236"/>
    </source>
</evidence>
<evidence type="ECO:0000313" key="18">
    <source>
        <dbReference type="Proteomes" id="UP001240236"/>
    </source>
</evidence>
<dbReference type="CDD" id="cd00075">
    <property type="entry name" value="HATPase"/>
    <property type="match status" value="1"/>
</dbReference>
<comment type="subcellular location">
    <subcellularLocation>
        <location evidence="3">Cell membrane</location>
    </subcellularLocation>
    <subcellularLocation>
        <location evidence="2">Membrane</location>
        <topology evidence="2">Multi-pass membrane protein</topology>
    </subcellularLocation>
</comment>
<dbReference type="InterPro" id="IPR003594">
    <property type="entry name" value="HATPase_dom"/>
</dbReference>
<keyword evidence="11" id="KW-1133">Transmembrane helix</keyword>
<dbReference type="InterPro" id="IPR001610">
    <property type="entry name" value="PAC"/>
</dbReference>
<dbReference type="SUPFAM" id="SSF55781">
    <property type="entry name" value="GAF domain-like"/>
    <property type="match status" value="1"/>
</dbReference>
<dbReference type="InterPro" id="IPR003661">
    <property type="entry name" value="HisK_dim/P_dom"/>
</dbReference>
<dbReference type="InterPro" id="IPR035965">
    <property type="entry name" value="PAS-like_dom_sf"/>
</dbReference>
<organism evidence="17 18">
    <name type="scientific">Catenuloplanes indicus</name>
    <dbReference type="NCBI Taxonomy" id="137267"/>
    <lineage>
        <taxon>Bacteria</taxon>
        <taxon>Bacillati</taxon>
        <taxon>Actinomycetota</taxon>
        <taxon>Actinomycetes</taxon>
        <taxon>Micromonosporales</taxon>
        <taxon>Micromonosporaceae</taxon>
        <taxon>Catenuloplanes</taxon>
    </lineage>
</organism>
<dbReference type="Pfam" id="PF00512">
    <property type="entry name" value="HisKA"/>
    <property type="match status" value="1"/>
</dbReference>
<keyword evidence="6" id="KW-0808">Transferase</keyword>
<dbReference type="Pfam" id="PF01590">
    <property type="entry name" value="GAF"/>
    <property type="match status" value="1"/>
</dbReference>
<dbReference type="SUPFAM" id="SSF47384">
    <property type="entry name" value="Homodimeric domain of signal transducing histidine kinase"/>
    <property type="match status" value="1"/>
</dbReference>
<evidence type="ECO:0000259" key="16">
    <source>
        <dbReference type="PROSITE" id="PS50112"/>
    </source>
</evidence>
<dbReference type="SMART" id="SM00065">
    <property type="entry name" value="GAF"/>
    <property type="match status" value="1"/>
</dbReference>
<feature type="domain" description="PAS" evidence="16">
    <location>
        <begin position="167"/>
        <end position="238"/>
    </location>
</feature>
<evidence type="ECO:0000256" key="6">
    <source>
        <dbReference type="ARBA" id="ARBA00022679"/>
    </source>
</evidence>
<keyword evidence="10" id="KW-0067">ATP-binding</keyword>
<keyword evidence="18" id="KW-1185">Reference proteome</keyword>
<dbReference type="CDD" id="cd00082">
    <property type="entry name" value="HisKA"/>
    <property type="match status" value="1"/>
</dbReference>
<dbReference type="Pfam" id="PF00989">
    <property type="entry name" value="PAS"/>
    <property type="match status" value="2"/>
</dbReference>
<evidence type="ECO:0000256" key="1">
    <source>
        <dbReference type="ARBA" id="ARBA00000085"/>
    </source>
</evidence>
<dbReference type="GO" id="GO:0000156">
    <property type="term" value="F:phosphorelay response regulator activity"/>
    <property type="evidence" value="ECO:0007669"/>
    <property type="project" value="TreeGrafter"/>
</dbReference>
<dbReference type="NCBIfam" id="TIGR00229">
    <property type="entry name" value="sensory_box"/>
    <property type="match status" value="3"/>
</dbReference>
<dbReference type="GO" id="GO:0005886">
    <property type="term" value="C:plasma membrane"/>
    <property type="evidence" value="ECO:0007669"/>
    <property type="project" value="UniProtKB-SubCell"/>
</dbReference>
<dbReference type="InterPro" id="IPR003018">
    <property type="entry name" value="GAF"/>
</dbReference>
<dbReference type="PANTHER" id="PTHR42878">
    <property type="entry name" value="TWO-COMPONENT HISTIDINE KINASE"/>
    <property type="match status" value="1"/>
</dbReference>
<dbReference type="GO" id="GO:0007234">
    <property type="term" value="P:osmosensory signaling via phosphorelay pathway"/>
    <property type="evidence" value="ECO:0007669"/>
    <property type="project" value="TreeGrafter"/>
</dbReference>
<dbReference type="SUPFAM" id="SSF55785">
    <property type="entry name" value="PYP-like sensor domain (PAS domain)"/>
    <property type="match status" value="3"/>
</dbReference>
<evidence type="ECO:0000313" key="17">
    <source>
        <dbReference type="EMBL" id="MDQ0370323.1"/>
    </source>
</evidence>
<evidence type="ECO:0000256" key="14">
    <source>
        <dbReference type="ARBA" id="ARBA00039401"/>
    </source>
</evidence>
<dbReference type="RefSeq" id="WP_307246203.1">
    <property type="nucleotide sequence ID" value="NZ_JAUSUZ010000001.1"/>
</dbReference>
<dbReference type="Gene3D" id="1.10.287.130">
    <property type="match status" value="1"/>
</dbReference>
<dbReference type="EMBL" id="JAUSUZ010000001">
    <property type="protein sequence ID" value="MDQ0370323.1"/>
    <property type="molecule type" value="Genomic_DNA"/>
</dbReference>
<dbReference type="Pfam" id="PF02518">
    <property type="entry name" value="HATPase_c"/>
    <property type="match status" value="1"/>
</dbReference>
<dbReference type="Gene3D" id="3.30.450.40">
    <property type="match status" value="1"/>
</dbReference>
<dbReference type="PROSITE" id="PS50112">
    <property type="entry name" value="PAS"/>
    <property type="match status" value="3"/>
</dbReference>
<evidence type="ECO:0000256" key="4">
    <source>
        <dbReference type="ARBA" id="ARBA00012438"/>
    </source>
</evidence>
<dbReference type="SUPFAM" id="SSF55874">
    <property type="entry name" value="ATPase domain of HSP90 chaperone/DNA topoisomerase II/histidine kinase"/>
    <property type="match status" value="1"/>
</dbReference>
<dbReference type="Proteomes" id="UP001240236">
    <property type="component" value="Unassembled WGS sequence"/>
</dbReference>
<dbReference type="InterPro" id="IPR004358">
    <property type="entry name" value="Sig_transdc_His_kin-like_C"/>
</dbReference>
<evidence type="ECO:0000256" key="13">
    <source>
        <dbReference type="ARBA" id="ARBA00023136"/>
    </source>
</evidence>
<dbReference type="PRINTS" id="PR00344">
    <property type="entry name" value="BCTRLSENSOR"/>
</dbReference>
<keyword evidence="5" id="KW-0597">Phosphoprotein</keyword>
<dbReference type="PROSITE" id="PS50109">
    <property type="entry name" value="HIS_KIN"/>
    <property type="match status" value="1"/>
</dbReference>
<dbReference type="CDD" id="cd00130">
    <property type="entry name" value="PAS"/>
    <property type="match status" value="3"/>
</dbReference>
<reference evidence="17 18" key="1">
    <citation type="submission" date="2023-07" db="EMBL/GenBank/DDBJ databases">
        <title>Sequencing the genomes of 1000 actinobacteria strains.</title>
        <authorList>
            <person name="Klenk H.-P."/>
        </authorList>
    </citation>
    <scope>NUCLEOTIDE SEQUENCE [LARGE SCALE GENOMIC DNA]</scope>
    <source>
        <strain evidence="17 18">DSM 44709</strain>
    </source>
</reference>
<evidence type="ECO:0000256" key="12">
    <source>
        <dbReference type="ARBA" id="ARBA00023012"/>
    </source>
</evidence>
<comment type="caution">
    <text evidence="17">The sequence shown here is derived from an EMBL/GenBank/DDBJ whole genome shotgun (WGS) entry which is preliminary data.</text>
</comment>
<gene>
    <name evidence="17" type="ORF">J2S42_006992</name>
</gene>
<sequence length="768" mass="82783">MKVTDRVERPERLAAVAATGLTGRRDVPGLDRLTGLASRLLGVPTTLVSLVTADRQVFPGRTGMALGETPLSHSFCRHVVADDAPMIVTDARTDPRVSDNPAVPELGVIAYAGMPIRVAGETLGAFCAIDSVPRAWTGTELAVLEDLTAAVESEIALDRAAHDAERSATAFKAVLDVAHDAFVSIGPDGVVLEWNHAAENLFGWTRAEAIGRELTGLIIPPEHRAAHDAGLARVRATGVSTLAGRRIELPALHRCGRRFPIELTLQVTAGRFHGFLRDISERRAAEDLLRRQAELIDAAPAAIIVRDRDGTIRSWNRGAEETYGWPATAVLGRNIHRLLATEFPAGREQVERALTEHGAWHGELIHRRADGTELVELSRQTLRAGPDGAAEIIETNADITERRHAERALQVTERQFRTQFHQSTIGQLIMDAGGTIMHANSAFAAMLGLTPPEVAGRHIADVTHPEDREEDARRRAGLNGADFASYERVKRLLDVHGHPVDVRVAVRMVRDHDGTPLHLQAVVQDITAQLHAQRERDAALAALTDRNRQLEQANLLKLDLMGMLSHDIGTPLATIIGYGEVLTDSPLAPRQQAAMDRILRGARRIDELRHNVLAMCALDADRLETRREPVLLATALADAVRAADMTVPISCPPGIVVLANPAHLQQIVVNFLSNAAKYGGGATLVTAVAGAETVEIGVHDSGPGVPATLRAHLFERYTRAADVTATGHGLGLHIVASLAEANGGSVAHRDNHPTGSIFTLTLHPAPRA</sequence>
<evidence type="ECO:0000256" key="2">
    <source>
        <dbReference type="ARBA" id="ARBA00004141"/>
    </source>
</evidence>
<dbReference type="EC" id="2.7.13.3" evidence="4"/>
<proteinExistence type="predicted"/>
<evidence type="ECO:0000256" key="9">
    <source>
        <dbReference type="ARBA" id="ARBA00022777"/>
    </source>
</evidence>
<dbReference type="InterPro" id="IPR013767">
    <property type="entry name" value="PAS_fold"/>
</dbReference>
<feature type="domain" description="Histidine kinase" evidence="15">
    <location>
        <begin position="563"/>
        <end position="766"/>
    </location>
</feature>
<dbReference type="InterPro" id="IPR050351">
    <property type="entry name" value="BphY/WalK/GraS-like"/>
</dbReference>
<dbReference type="GO" id="GO:0006355">
    <property type="term" value="P:regulation of DNA-templated transcription"/>
    <property type="evidence" value="ECO:0007669"/>
    <property type="project" value="InterPro"/>
</dbReference>
<dbReference type="SMART" id="SM00086">
    <property type="entry name" value="PAC"/>
    <property type="match status" value="3"/>
</dbReference>
<dbReference type="InterPro" id="IPR000014">
    <property type="entry name" value="PAS"/>
</dbReference>
<keyword evidence="13" id="KW-0472">Membrane</keyword>
<dbReference type="SMART" id="SM00387">
    <property type="entry name" value="HATPase_c"/>
    <property type="match status" value="1"/>
</dbReference>
<protein>
    <recommendedName>
        <fullName evidence="14">Sensor-like histidine kinase SenX3</fullName>
        <ecNumber evidence="4">2.7.13.3</ecNumber>
    </recommendedName>
</protein>
<dbReference type="InterPro" id="IPR013656">
    <property type="entry name" value="PAS_4"/>
</dbReference>
<dbReference type="GO" id="GO:0000155">
    <property type="term" value="F:phosphorelay sensor kinase activity"/>
    <property type="evidence" value="ECO:0007669"/>
    <property type="project" value="InterPro"/>
</dbReference>
<dbReference type="InterPro" id="IPR005467">
    <property type="entry name" value="His_kinase_dom"/>
</dbReference>